<dbReference type="EMBL" id="JAEQNA010000001">
    <property type="protein sequence ID" value="MBL0419416.1"/>
    <property type="molecule type" value="Genomic_DNA"/>
</dbReference>
<comment type="caution">
    <text evidence="6">The sequence shown here is derived from an EMBL/GenBank/DDBJ whole genome shotgun (WGS) entry which is preliminary data.</text>
</comment>
<dbReference type="Pfam" id="PF00126">
    <property type="entry name" value="HTH_1"/>
    <property type="match status" value="1"/>
</dbReference>
<dbReference type="CDD" id="cd08422">
    <property type="entry name" value="PBP2_CrgA_like"/>
    <property type="match status" value="1"/>
</dbReference>
<keyword evidence="2" id="KW-0805">Transcription regulation</keyword>
<keyword evidence="7" id="KW-1185">Reference proteome</keyword>
<keyword evidence="3" id="KW-0238">DNA-binding</keyword>
<dbReference type="InterPro" id="IPR000847">
    <property type="entry name" value="LysR_HTH_N"/>
</dbReference>
<dbReference type="SUPFAM" id="SSF53850">
    <property type="entry name" value="Periplasmic binding protein-like II"/>
    <property type="match status" value="1"/>
</dbReference>
<evidence type="ECO:0000256" key="1">
    <source>
        <dbReference type="ARBA" id="ARBA00009437"/>
    </source>
</evidence>
<proteinExistence type="inferred from homology"/>
<dbReference type="PANTHER" id="PTHR30537:SF35">
    <property type="entry name" value="TRANSCRIPTIONAL REGULATORY PROTEIN"/>
    <property type="match status" value="1"/>
</dbReference>
<gene>
    <name evidence="6" type="ORF">JI739_03550</name>
</gene>
<name>A0A936ZKK1_9BURK</name>
<dbReference type="FunFam" id="1.10.10.10:FF:000001">
    <property type="entry name" value="LysR family transcriptional regulator"/>
    <property type="match status" value="1"/>
</dbReference>
<dbReference type="InterPro" id="IPR058163">
    <property type="entry name" value="LysR-type_TF_proteobact-type"/>
</dbReference>
<evidence type="ECO:0000256" key="3">
    <source>
        <dbReference type="ARBA" id="ARBA00023125"/>
    </source>
</evidence>
<dbReference type="Pfam" id="PF03466">
    <property type="entry name" value="LysR_substrate"/>
    <property type="match status" value="1"/>
</dbReference>
<protein>
    <submittedName>
        <fullName evidence="6">LysR family transcriptional regulator</fullName>
    </submittedName>
</protein>
<dbReference type="AlphaFoldDB" id="A0A936ZKK1"/>
<dbReference type="GO" id="GO:0006351">
    <property type="term" value="P:DNA-templated transcription"/>
    <property type="evidence" value="ECO:0007669"/>
    <property type="project" value="TreeGrafter"/>
</dbReference>
<dbReference type="PROSITE" id="PS50931">
    <property type="entry name" value="HTH_LYSR"/>
    <property type="match status" value="1"/>
</dbReference>
<keyword evidence="4" id="KW-0804">Transcription</keyword>
<dbReference type="Gene3D" id="1.10.10.10">
    <property type="entry name" value="Winged helix-like DNA-binding domain superfamily/Winged helix DNA-binding domain"/>
    <property type="match status" value="1"/>
</dbReference>
<dbReference type="InterPro" id="IPR036390">
    <property type="entry name" value="WH_DNA-bd_sf"/>
</dbReference>
<dbReference type="PANTHER" id="PTHR30537">
    <property type="entry name" value="HTH-TYPE TRANSCRIPTIONAL REGULATOR"/>
    <property type="match status" value="1"/>
</dbReference>
<comment type="similarity">
    <text evidence="1">Belongs to the LysR transcriptional regulatory family.</text>
</comment>
<feature type="domain" description="HTH lysR-type" evidence="5">
    <location>
        <begin position="1"/>
        <end position="59"/>
    </location>
</feature>
<evidence type="ECO:0000313" key="7">
    <source>
        <dbReference type="Proteomes" id="UP000613011"/>
    </source>
</evidence>
<dbReference type="Gene3D" id="3.40.190.290">
    <property type="match status" value="1"/>
</dbReference>
<dbReference type="InterPro" id="IPR005119">
    <property type="entry name" value="LysR_subst-bd"/>
</dbReference>
<dbReference type="Proteomes" id="UP000613011">
    <property type="component" value="Unassembled WGS sequence"/>
</dbReference>
<dbReference type="GO" id="GO:0043565">
    <property type="term" value="F:sequence-specific DNA binding"/>
    <property type="evidence" value="ECO:0007669"/>
    <property type="project" value="TreeGrafter"/>
</dbReference>
<evidence type="ECO:0000313" key="6">
    <source>
        <dbReference type="EMBL" id="MBL0419416.1"/>
    </source>
</evidence>
<dbReference type="InterPro" id="IPR036388">
    <property type="entry name" value="WH-like_DNA-bd_sf"/>
</dbReference>
<dbReference type="RefSeq" id="WP_201682447.1">
    <property type="nucleotide sequence ID" value="NZ_JAEQNA010000001.1"/>
</dbReference>
<dbReference type="GO" id="GO:0003700">
    <property type="term" value="F:DNA-binding transcription factor activity"/>
    <property type="evidence" value="ECO:0007669"/>
    <property type="project" value="InterPro"/>
</dbReference>
<evidence type="ECO:0000256" key="2">
    <source>
        <dbReference type="ARBA" id="ARBA00023015"/>
    </source>
</evidence>
<reference evidence="6" key="1">
    <citation type="submission" date="2021-01" db="EMBL/GenBank/DDBJ databases">
        <title>Ramlibacter sp. strain AW1 16S ribosomal RNA gene Genome sequencing and assembly.</title>
        <authorList>
            <person name="Kang M."/>
        </authorList>
    </citation>
    <scope>NUCLEOTIDE SEQUENCE</scope>
    <source>
        <strain evidence="6">AW1</strain>
    </source>
</reference>
<evidence type="ECO:0000256" key="4">
    <source>
        <dbReference type="ARBA" id="ARBA00023163"/>
    </source>
</evidence>
<dbReference type="SUPFAM" id="SSF46785">
    <property type="entry name" value="Winged helix' DNA-binding domain"/>
    <property type="match status" value="1"/>
</dbReference>
<evidence type="ECO:0000259" key="5">
    <source>
        <dbReference type="PROSITE" id="PS50931"/>
    </source>
</evidence>
<organism evidence="6 7">
    <name type="scientific">Ramlibacter aurantiacus</name>
    <dbReference type="NCBI Taxonomy" id="2801330"/>
    <lineage>
        <taxon>Bacteria</taxon>
        <taxon>Pseudomonadati</taxon>
        <taxon>Pseudomonadota</taxon>
        <taxon>Betaproteobacteria</taxon>
        <taxon>Burkholderiales</taxon>
        <taxon>Comamonadaceae</taxon>
        <taxon>Ramlibacter</taxon>
    </lineage>
</organism>
<sequence length="327" mass="34885">MDTLANLRAFVTAAETGSFSEAARRAGVAPSVIAKRVDQLEWRIRAPLFTRTTRKLTLTDVGERYLPVLRQLVAQLEDTLNGMSRATGALEGHIRVKVPTTLGVLCLGPMLNGFLREQPLVSLEVVLADRSVNPVEEGFDLALGARPESYGGVQDHPMAPVTRRLVASPAYLARAGVPQAVSDLSSHDCLVFSTSGVHWELQGRQGLVGVDVRTRLRSNDGLALLEAAQAGLGIALLADYLAVPGLRTGLLQEVLPETRPPDLWLKAMVPAARNDLPRIRALVQWLSDQLAQLALGEGFLWAAHPANDRAGRATGAAGAAASAILPG</sequence>
<accession>A0A936ZKK1</accession>